<keyword evidence="1" id="KW-0812">Transmembrane</keyword>
<organism evidence="3 4">
    <name type="scientific">Candidatus Aphodosoma intestinipullorum</name>
    <dbReference type="NCBI Taxonomy" id="2840674"/>
    <lineage>
        <taxon>Bacteria</taxon>
        <taxon>Pseudomonadati</taxon>
        <taxon>Bacteroidota</taxon>
        <taxon>Bacteroidia</taxon>
        <taxon>Bacteroidales</taxon>
        <taxon>Candidatus Aphodosoma</taxon>
    </lineage>
</organism>
<dbReference type="InterPro" id="IPR016032">
    <property type="entry name" value="Sig_transdc_resp-reg_C-effctor"/>
</dbReference>
<comment type="caution">
    <text evidence="3">The sequence shown here is derived from an EMBL/GenBank/DDBJ whole genome shotgun (WGS) entry which is preliminary data.</text>
</comment>
<proteinExistence type="predicted"/>
<keyword evidence="1" id="KW-1133">Transmembrane helix</keyword>
<evidence type="ECO:0000313" key="4">
    <source>
        <dbReference type="Proteomes" id="UP000712007"/>
    </source>
</evidence>
<sequence length="341" mass="38440">MIIRDICAHIRRRYNAYVSSRYTTIAGKQKFHVYFFTLLTAISICLVNLLDINGPGRPVIQYMVAAVLVVNILSAILYFTRKMPLNTAFYILILTSLVETIAEMIVLSFSPTTYGLMLIIGNIALLIVLSVLPVIAYTSGLAYIVGGLSIATYITCALITGSKPLLNFMFIYIAIFLFISAFGEMIVRQYLRSEKENRQMASNEKAMLEFFNMDKDELTTFIRLSKAKGLDMHETEQLLDSIGHGTRERLMNTLSHYLLEKESDRDRLIHALPELTDSEIDICRLIVQGKKLGEMSRLLGKSPSNITCQRSNIRAKLKLSKEESLSEAISARLARKSTKKA</sequence>
<feature type="transmembrane region" description="Helical" evidence="1">
    <location>
        <begin position="141"/>
        <end position="160"/>
    </location>
</feature>
<reference evidence="3" key="2">
    <citation type="journal article" date="2021" name="PeerJ">
        <title>Extensive microbial diversity within the chicken gut microbiome revealed by metagenomics and culture.</title>
        <authorList>
            <person name="Gilroy R."/>
            <person name="Ravi A."/>
            <person name="Getino M."/>
            <person name="Pursley I."/>
            <person name="Horton D.L."/>
            <person name="Alikhan N.F."/>
            <person name="Baker D."/>
            <person name="Gharbi K."/>
            <person name="Hall N."/>
            <person name="Watson M."/>
            <person name="Adriaenssens E.M."/>
            <person name="Foster-Nyarko E."/>
            <person name="Jarju S."/>
            <person name="Secka A."/>
            <person name="Antonio M."/>
            <person name="Oren A."/>
            <person name="Chaudhuri R.R."/>
            <person name="La Ragione R."/>
            <person name="Hildebrand F."/>
            <person name="Pallen M.J."/>
        </authorList>
    </citation>
    <scope>NUCLEOTIDE SEQUENCE</scope>
    <source>
        <strain evidence="3">3924</strain>
    </source>
</reference>
<evidence type="ECO:0000313" key="3">
    <source>
        <dbReference type="EMBL" id="MBO8439788.1"/>
    </source>
</evidence>
<dbReference type="SUPFAM" id="SSF46894">
    <property type="entry name" value="C-terminal effector domain of the bipartite response regulators"/>
    <property type="match status" value="1"/>
</dbReference>
<name>A0A940DJI8_9BACT</name>
<feature type="transmembrane region" description="Helical" evidence="1">
    <location>
        <begin position="31"/>
        <end position="50"/>
    </location>
</feature>
<dbReference type="GO" id="GO:0003677">
    <property type="term" value="F:DNA binding"/>
    <property type="evidence" value="ECO:0007669"/>
    <property type="project" value="InterPro"/>
</dbReference>
<dbReference type="SMART" id="SM00421">
    <property type="entry name" value="HTH_LUXR"/>
    <property type="match status" value="1"/>
</dbReference>
<keyword evidence="1" id="KW-0472">Membrane</keyword>
<feature type="transmembrane region" description="Helical" evidence="1">
    <location>
        <begin position="113"/>
        <end position="134"/>
    </location>
</feature>
<accession>A0A940DJI8</accession>
<evidence type="ECO:0000259" key="2">
    <source>
        <dbReference type="SMART" id="SM00421"/>
    </source>
</evidence>
<dbReference type="AlphaFoldDB" id="A0A940DJI8"/>
<gene>
    <name evidence="3" type="ORF">IAC51_03970</name>
</gene>
<feature type="domain" description="HTH luxR-type" evidence="2">
    <location>
        <begin position="272"/>
        <end position="332"/>
    </location>
</feature>
<dbReference type="InterPro" id="IPR036388">
    <property type="entry name" value="WH-like_DNA-bd_sf"/>
</dbReference>
<dbReference type="EMBL" id="JADIMV010000066">
    <property type="protein sequence ID" value="MBO8439788.1"/>
    <property type="molecule type" value="Genomic_DNA"/>
</dbReference>
<dbReference type="Gene3D" id="1.10.10.10">
    <property type="entry name" value="Winged helix-like DNA-binding domain superfamily/Winged helix DNA-binding domain"/>
    <property type="match status" value="1"/>
</dbReference>
<dbReference type="InterPro" id="IPR000792">
    <property type="entry name" value="Tscrpt_reg_LuxR_C"/>
</dbReference>
<feature type="transmembrane region" description="Helical" evidence="1">
    <location>
        <begin position="166"/>
        <end position="187"/>
    </location>
</feature>
<dbReference type="Proteomes" id="UP000712007">
    <property type="component" value="Unassembled WGS sequence"/>
</dbReference>
<reference evidence="3" key="1">
    <citation type="submission" date="2020-10" db="EMBL/GenBank/DDBJ databases">
        <authorList>
            <person name="Gilroy R."/>
        </authorList>
    </citation>
    <scope>NUCLEOTIDE SEQUENCE</scope>
    <source>
        <strain evidence="3">3924</strain>
    </source>
</reference>
<protein>
    <recommendedName>
        <fullName evidence="2">HTH luxR-type domain-containing protein</fullName>
    </recommendedName>
</protein>
<evidence type="ECO:0000256" key="1">
    <source>
        <dbReference type="SAM" id="Phobius"/>
    </source>
</evidence>
<dbReference type="GO" id="GO:0006355">
    <property type="term" value="P:regulation of DNA-templated transcription"/>
    <property type="evidence" value="ECO:0007669"/>
    <property type="project" value="InterPro"/>
</dbReference>
<feature type="transmembrane region" description="Helical" evidence="1">
    <location>
        <begin position="87"/>
        <end position="107"/>
    </location>
</feature>
<feature type="transmembrane region" description="Helical" evidence="1">
    <location>
        <begin position="62"/>
        <end position="80"/>
    </location>
</feature>